<keyword evidence="1" id="KW-0472">Membrane</keyword>
<evidence type="ECO:0000256" key="1">
    <source>
        <dbReference type="SAM" id="Phobius"/>
    </source>
</evidence>
<gene>
    <name evidence="2" type="ORF">EMPG_11702</name>
</gene>
<sequence>MGRVHRWVGRGMLALGIINGGLGFRFSGIGKETVPVAGVVVYSIIAGLVGVAYVGISTWGTLKKKKKQRLRSDESFFDGNDDAKAMNGRRRR</sequence>
<feature type="transmembrane region" description="Helical" evidence="1">
    <location>
        <begin position="7"/>
        <end position="27"/>
    </location>
</feature>
<name>A0A0H1BQG6_9EURO</name>
<organism evidence="2 3">
    <name type="scientific">Blastomyces silverae</name>
    <dbReference type="NCBI Taxonomy" id="2060906"/>
    <lineage>
        <taxon>Eukaryota</taxon>
        <taxon>Fungi</taxon>
        <taxon>Dikarya</taxon>
        <taxon>Ascomycota</taxon>
        <taxon>Pezizomycotina</taxon>
        <taxon>Eurotiomycetes</taxon>
        <taxon>Eurotiomycetidae</taxon>
        <taxon>Onygenales</taxon>
        <taxon>Ajellomycetaceae</taxon>
        <taxon>Blastomyces</taxon>
    </lineage>
</organism>
<reference evidence="3" key="1">
    <citation type="journal article" date="2015" name="PLoS Genet.">
        <title>The dynamic genome and transcriptome of the human fungal pathogen Blastomyces and close relative Emmonsia.</title>
        <authorList>
            <person name="Munoz J.F."/>
            <person name="Gauthier G.M."/>
            <person name="Desjardins C.A."/>
            <person name="Gallo J.E."/>
            <person name="Holder J."/>
            <person name="Sullivan T.D."/>
            <person name="Marty A.J."/>
            <person name="Carmen J.C."/>
            <person name="Chen Z."/>
            <person name="Ding L."/>
            <person name="Gujja S."/>
            <person name="Magrini V."/>
            <person name="Misas E."/>
            <person name="Mitreva M."/>
            <person name="Priest M."/>
            <person name="Saif S."/>
            <person name="Whiston E.A."/>
            <person name="Young S."/>
            <person name="Zeng Q."/>
            <person name="Goldman W.E."/>
            <person name="Mardis E.R."/>
            <person name="Taylor J.W."/>
            <person name="McEwen J.G."/>
            <person name="Clay O.K."/>
            <person name="Klein B.S."/>
            <person name="Cuomo C.A."/>
        </authorList>
    </citation>
    <scope>NUCLEOTIDE SEQUENCE [LARGE SCALE GENOMIC DNA]</scope>
    <source>
        <strain evidence="3">UAMH 139</strain>
    </source>
</reference>
<evidence type="ECO:0000313" key="2">
    <source>
        <dbReference type="EMBL" id="KLJ13328.1"/>
    </source>
</evidence>
<dbReference type="Proteomes" id="UP000053573">
    <property type="component" value="Unassembled WGS sequence"/>
</dbReference>
<dbReference type="PANTHER" id="PTHR47797">
    <property type="entry name" value="DEHYDROGENASE, PUTATIVE (AFU_ORTHOLOGUE AFUA_8G05805)-RELATED"/>
    <property type="match status" value="1"/>
</dbReference>
<proteinExistence type="predicted"/>
<dbReference type="STRING" id="2060906.A0A0H1BQG6"/>
<dbReference type="OrthoDB" id="19261at2759"/>
<protein>
    <submittedName>
        <fullName evidence="2">Uncharacterized protein</fullName>
    </submittedName>
</protein>
<keyword evidence="3" id="KW-1185">Reference proteome</keyword>
<keyword evidence="1" id="KW-1133">Transmembrane helix</keyword>
<accession>A0A0H1BQG6</accession>
<dbReference type="PANTHER" id="PTHR47797:SF1">
    <property type="entry name" value="CYTOCHROME B561 DOMAIN-CONTAINING PROTEIN-RELATED"/>
    <property type="match status" value="1"/>
</dbReference>
<dbReference type="EMBL" id="LDEV01000395">
    <property type="protein sequence ID" value="KLJ13328.1"/>
    <property type="molecule type" value="Genomic_DNA"/>
</dbReference>
<comment type="caution">
    <text evidence="2">The sequence shown here is derived from an EMBL/GenBank/DDBJ whole genome shotgun (WGS) entry which is preliminary data.</text>
</comment>
<keyword evidence="1" id="KW-0812">Transmembrane</keyword>
<evidence type="ECO:0000313" key="3">
    <source>
        <dbReference type="Proteomes" id="UP000053573"/>
    </source>
</evidence>
<dbReference type="AlphaFoldDB" id="A0A0H1BQG6"/>
<feature type="transmembrane region" description="Helical" evidence="1">
    <location>
        <begin position="39"/>
        <end position="62"/>
    </location>
</feature>